<organism evidence="12 13">
    <name type="scientific">Magnetococcus marinus (strain ATCC BAA-1437 / JCM 17883 / MC-1)</name>
    <dbReference type="NCBI Taxonomy" id="156889"/>
    <lineage>
        <taxon>Bacteria</taxon>
        <taxon>Pseudomonadati</taxon>
        <taxon>Pseudomonadota</taxon>
        <taxon>Magnetococcia</taxon>
        <taxon>Magnetococcales</taxon>
        <taxon>Magnetococcaceae</taxon>
        <taxon>Magnetococcus</taxon>
    </lineage>
</organism>
<evidence type="ECO:0000256" key="8">
    <source>
        <dbReference type="ARBA" id="ARBA00039866"/>
    </source>
</evidence>
<reference evidence="12 13" key="2">
    <citation type="journal article" date="2012" name="Int. J. Syst. Evol. Microbiol.">
        <title>Magnetococcus marinus gen. nov., sp. nov., a marine, magnetotactic bacterium that represents a novel lineage (Magnetococcaceae fam. nov.; Magnetococcales ord. nov.) at the base of the Alphaproteobacteria.</title>
        <authorList>
            <person name="Bazylinski D.A."/>
            <person name="Williams T.J."/>
            <person name="Lefevre C.T."/>
            <person name="Berg R.J."/>
            <person name="Zhang C.L."/>
            <person name="Bowser S.S."/>
            <person name="Dean A.J."/>
            <person name="Beveridge T.J."/>
        </authorList>
    </citation>
    <scope>NUCLEOTIDE SEQUENCE [LARGE SCALE GENOMIC DNA]</scope>
    <source>
        <strain evidence="13">ATCC BAA-1437 / JCM 17883 / MC-1</strain>
    </source>
</reference>
<dbReference type="PANTHER" id="PTHR37323:SF1">
    <property type="entry name" value="L-ORNITHINE N(ALPHA)-ACYLTRANSFERASE"/>
    <property type="match status" value="1"/>
</dbReference>
<evidence type="ECO:0000256" key="5">
    <source>
        <dbReference type="ARBA" id="ARBA00023315"/>
    </source>
</evidence>
<sequence length="626" mass="69907">MSPSDERRLIKLDQALSQKLKRPLAIGLAKVLEPILGINRFNREYIKLLEKDQSDDQFLQRALALLIGSVQVSHSELERIPASGGVILVANHPFGGIEGVMLAVLLKAIRPDIKFIANYMLGQIPEFRDLLIPVDPFGGESATKRNVGHVVKAIRWVRKEQGLLVIFPAGEVSSLELKSRRVVDPAWQVGAARIIRAAQAQVIPLLFQGSNGPLFQLAGLIHPRLRTALLPREMLNKGQRDIPLRIGHPIAFSRLDKMESDQELIDYLRMRTYLLDADEKKEPRTPLSPQSNKSVAALEPIISACDPQLLRKEIDQLPAAQRLLSSGNQTVYVAHAHQIPMLLQEIGRLREITFREVGEGTGKSIDLDIFDAHYMHLFIWQEQAQELVGAYRMGRLDHIMGSSAGKKGLYTSTLFKYKKSFLKQLGPALEMGRSFVRPEYQRSYAPLLLLWKGIGHYVVAHPEYKVLFGPVSITTEYTPASRQLIVGYLKSHNDMENPPRMIKARKPYRLQGLKGLVSPQAIENIQDVDALSGLVAEIERDGKGVPILLKQYLKLGGRIAGFNIDPDFSDVLDGLIFVDLTQTEQRTLNKYMGAAGAERFLAYHAQREHAPTAPPSIEAPGLHGSH</sequence>
<reference evidence="13" key="1">
    <citation type="journal article" date="2009" name="Appl. Environ. Microbiol.">
        <title>Complete genome sequence of the chemolithoautotrophic marine magnetotactic coccus strain MC-1.</title>
        <authorList>
            <person name="Schubbe S."/>
            <person name="Williams T.J."/>
            <person name="Xie G."/>
            <person name="Kiss H.E."/>
            <person name="Brettin T.S."/>
            <person name="Martinez D."/>
            <person name="Ross C.A."/>
            <person name="Schuler D."/>
            <person name="Cox B.L."/>
            <person name="Nealson K.H."/>
            <person name="Bazylinski D.A."/>
        </authorList>
    </citation>
    <scope>NUCLEOTIDE SEQUENCE [LARGE SCALE GENOMIC DNA]</scope>
    <source>
        <strain evidence="13">ATCC BAA-1437 / JCM 17883 / MC-1</strain>
    </source>
</reference>
<keyword evidence="2" id="KW-0444">Lipid biosynthesis</keyword>
<comment type="function">
    <text evidence="9">Catalyzes the first step in the biosynthesis of ornithine lipids, which are phosphorus-free membrane lipids. Catalyzes the 3-hydroxyacyl-acyl carrier protein-dependent acylation of ornithine to form lyso-ornithine lipid (LOL).</text>
</comment>
<evidence type="ECO:0000256" key="4">
    <source>
        <dbReference type="ARBA" id="ARBA00023098"/>
    </source>
</evidence>
<dbReference type="Pfam" id="PF19576">
    <property type="entry name" value="Acyltransf_2"/>
    <property type="match status" value="1"/>
</dbReference>
<dbReference type="SUPFAM" id="SSF55729">
    <property type="entry name" value="Acyl-CoA N-acyltransferases (Nat)"/>
    <property type="match status" value="1"/>
</dbReference>
<dbReference type="GO" id="GO:0043810">
    <property type="term" value="F:ornithine-acyl [acyl carrier protein] N-acyltransferase activity"/>
    <property type="evidence" value="ECO:0007669"/>
    <property type="project" value="UniProtKB-EC"/>
</dbReference>
<evidence type="ECO:0000256" key="3">
    <source>
        <dbReference type="ARBA" id="ARBA00022679"/>
    </source>
</evidence>
<dbReference type="eggNOG" id="COG3176">
    <property type="taxonomic scope" value="Bacteria"/>
</dbReference>
<accession>A0LAI8</accession>
<dbReference type="EMBL" id="CP000471">
    <property type="protein sequence ID" value="ABK44981.1"/>
    <property type="molecule type" value="Genomic_DNA"/>
</dbReference>
<dbReference type="OrthoDB" id="1113830at2"/>
<keyword evidence="13" id="KW-1185">Reference proteome</keyword>
<dbReference type="KEGG" id="mgm:Mmc1_2481"/>
<evidence type="ECO:0000313" key="12">
    <source>
        <dbReference type="EMBL" id="ABK44981.1"/>
    </source>
</evidence>
<comment type="similarity">
    <text evidence="6">Belongs to the acetyltransferase family. OlsB subfamily.</text>
</comment>
<evidence type="ECO:0000256" key="7">
    <source>
        <dbReference type="ARBA" id="ARBA00039058"/>
    </source>
</evidence>
<protein>
    <recommendedName>
        <fullName evidence="8">L-ornithine N(alpha)-acyltransferase</fullName>
        <ecNumber evidence="7">2.3.2.30</ecNumber>
    </recommendedName>
</protein>
<dbReference type="Proteomes" id="UP000002586">
    <property type="component" value="Chromosome"/>
</dbReference>
<keyword evidence="3 12" id="KW-0808">Transferase</keyword>
<evidence type="ECO:0000313" key="13">
    <source>
        <dbReference type="Proteomes" id="UP000002586"/>
    </source>
</evidence>
<keyword evidence="5 12" id="KW-0012">Acyltransferase</keyword>
<dbReference type="EC" id="2.3.2.30" evidence="7"/>
<dbReference type="CDD" id="cd07986">
    <property type="entry name" value="LPLAT_ACT14924-like"/>
    <property type="match status" value="1"/>
</dbReference>
<evidence type="ECO:0000256" key="2">
    <source>
        <dbReference type="ARBA" id="ARBA00022516"/>
    </source>
</evidence>
<dbReference type="eggNOG" id="COG0204">
    <property type="taxonomic scope" value="Bacteria"/>
</dbReference>
<dbReference type="Pfam" id="PF13444">
    <property type="entry name" value="Acetyltransf_5"/>
    <property type="match status" value="1"/>
</dbReference>
<evidence type="ECO:0000256" key="10">
    <source>
        <dbReference type="ARBA" id="ARBA00047785"/>
    </source>
</evidence>
<dbReference type="SUPFAM" id="SSF69593">
    <property type="entry name" value="Glycerol-3-phosphate (1)-acyltransferase"/>
    <property type="match status" value="1"/>
</dbReference>
<dbReference type="GO" id="GO:0006629">
    <property type="term" value="P:lipid metabolic process"/>
    <property type="evidence" value="ECO:0007669"/>
    <property type="project" value="UniProtKB-KW"/>
</dbReference>
<evidence type="ECO:0000259" key="11">
    <source>
        <dbReference type="SMART" id="SM00563"/>
    </source>
</evidence>
<evidence type="ECO:0000256" key="1">
    <source>
        <dbReference type="ARBA" id="ARBA00005189"/>
    </source>
</evidence>
<feature type="domain" description="Phospholipid/glycerol acyltransferase" evidence="11">
    <location>
        <begin position="86"/>
        <end position="210"/>
    </location>
</feature>
<evidence type="ECO:0000256" key="9">
    <source>
        <dbReference type="ARBA" id="ARBA00045724"/>
    </source>
</evidence>
<gene>
    <name evidence="12" type="ordered locus">Mmc1_2481</name>
</gene>
<comment type="pathway">
    <text evidence="1">Lipid metabolism.</text>
</comment>
<dbReference type="STRING" id="156889.Mmc1_2481"/>
<dbReference type="SMART" id="SM00563">
    <property type="entry name" value="PlsC"/>
    <property type="match status" value="1"/>
</dbReference>
<name>A0LAI8_MAGMM</name>
<dbReference type="InterPro" id="IPR016181">
    <property type="entry name" value="Acyl_CoA_acyltransferase"/>
</dbReference>
<comment type="catalytic activity">
    <reaction evidence="10">
        <text>a (3R)-hydroxyacyl-[ACP] + L-ornithine = a lyso-ornithine lipid + holo-[ACP] + H(+)</text>
        <dbReference type="Rhea" id="RHEA:20633"/>
        <dbReference type="Rhea" id="RHEA-COMP:9685"/>
        <dbReference type="Rhea" id="RHEA-COMP:9945"/>
        <dbReference type="ChEBI" id="CHEBI:15378"/>
        <dbReference type="ChEBI" id="CHEBI:46911"/>
        <dbReference type="ChEBI" id="CHEBI:64479"/>
        <dbReference type="ChEBI" id="CHEBI:78827"/>
        <dbReference type="ChEBI" id="CHEBI:138482"/>
        <dbReference type="EC" id="2.3.2.30"/>
    </reaction>
    <physiologicalReaction direction="left-to-right" evidence="10">
        <dbReference type="Rhea" id="RHEA:20634"/>
    </physiologicalReaction>
</comment>
<evidence type="ECO:0000256" key="6">
    <source>
        <dbReference type="ARBA" id="ARBA00038095"/>
    </source>
</evidence>
<dbReference type="InterPro" id="IPR052351">
    <property type="entry name" value="Ornithine_N-alpha-AT"/>
</dbReference>
<dbReference type="InterPro" id="IPR045746">
    <property type="entry name" value="ACT14924-like_Acyltransf_dom"/>
</dbReference>
<dbReference type="AlphaFoldDB" id="A0LAI8"/>
<keyword evidence="4" id="KW-0443">Lipid metabolism</keyword>
<dbReference type="RefSeq" id="WP_011714100.1">
    <property type="nucleotide sequence ID" value="NC_008576.1"/>
</dbReference>
<dbReference type="PANTHER" id="PTHR37323">
    <property type="entry name" value="GCN5-RELATED N-ACETYLTRANSFERASE"/>
    <property type="match status" value="1"/>
</dbReference>
<dbReference type="InterPro" id="IPR002123">
    <property type="entry name" value="Plipid/glycerol_acylTrfase"/>
</dbReference>
<proteinExistence type="inferred from homology"/>
<dbReference type="HOGENOM" id="CLU_033329_1_0_5"/>